<evidence type="ECO:0000256" key="3">
    <source>
        <dbReference type="ARBA" id="ARBA00022964"/>
    </source>
</evidence>
<dbReference type="GO" id="GO:0046872">
    <property type="term" value="F:metal ion binding"/>
    <property type="evidence" value="ECO:0007669"/>
    <property type="project" value="UniProtKB-KW"/>
</dbReference>
<keyword evidence="3 8" id="KW-0223">Dioxygenase</keyword>
<accession>A0A501PTV1</accession>
<dbReference type="EMBL" id="VFIY01000004">
    <property type="protein sequence ID" value="TPD63216.1"/>
    <property type="molecule type" value="Genomic_DNA"/>
</dbReference>
<sequence>MNWSSEIIKPGVGAVVHADAAATKDPAFADYCLDLLYKQGALILPQINLSDEEQLEFNDRLGARVNFTDNIAGGNEAAKDVYTITLDPKVNTEPEYVLGTFFWHIDGMCSPIAPPKYTVLSCRKAPDKGGQTEFANTYAAFEALPEDEQKFLEGLRVLHSVTAAVRAVAEPDEIKDARKRGAQHERPLVYTNPDSGRKCMLIGYSADYIVGMSKPEGRALIARLTEWAAQPAFSVMHTWTEGDMAIWDNCGVLHRARPYSSDTGRRMHRTSVAGVEDGAAA</sequence>
<evidence type="ECO:0000313" key="8">
    <source>
        <dbReference type="EMBL" id="TPD63216.1"/>
    </source>
</evidence>
<proteinExistence type="inferred from homology"/>
<comment type="similarity">
    <text evidence="1">Belongs to the TfdA dioxygenase family.</text>
</comment>
<dbReference type="InterPro" id="IPR042098">
    <property type="entry name" value="TauD-like_sf"/>
</dbReference>
<dbReference type="PANTHER" id="PTHR43779:SF3">
    <property type="entry name" value="(3R)-3-[(CARBOXYMETHYL)AMINO]FATTY ACID OXYGENASE_DECARBOXYLASE"/>
    <property type="match status" value="1"/>
</dbReference>
<evidence type="ECO:0000256" key="4">
    <source>
        <dbReference type="ARBA" id="ARBA00023002"/>
    </source>
</evidence>
<name>A0A501PTV1_9PROT</name>
<feature type="region of interest" description="Disordered" evidence="6">
    <location>
        <begin position="261"/>
        <end position="281"/>
    </location>
</feature>
<keyword evidence="2" id="KW-0479">Metal-binding</keyword>
<dbReference type="SUPFAM" id="SSF51197">
    <property type="entry name" value="Clavaminate synthase-like"/>
    <property type="match status" value="1"/>
</dbReference>
<dbReference type="InterPro" id="IPR003819">
    <property type="entry name" value="TauD/TfdA-like"/>
</dbReference>
<keyword evidence="9" id="KW-1185">Reference proteome</keyword>
<evidence type="ECO:0000256" key="6">
    <source>
        <dbReference type="SAM" id="MobiDB-lite"/>
    </source>
</evidence>
<dbReference type="Pfam" id="PF02668">
    <property type="entry name" value="TauD"/>
    <property type="match status" value="1"/>
</dbReference>
<keyword evidence="5" id="KW-0408">Iron</keyword>
<dbReference type="RefSeq" id="WP_139938541.1">
    <property type="nucleotide sequence ID" value="NZ_JBHSYP010000022.1"/>
</dbReference>
<evidence type="ECO:0000256" key="1">
    <source>
        <dbReference type="ARBA" id="ARBA00005896"/>
    </source>
</evidence>
<gene>
    <name evidence="8" type="ORF">FIV46_03840</name>
</gene>
<organism evidence="8 9">
    <name type="scientific">Emcibacter nanhaiensis</name>
    <dbReference type="NCBI Taxonomy" id="1505037"/>
    <lineage>
        <taxon>Bacteria</taxon>
        <taxon>Pseudomonadati</taxon>
        <taxon>Pseudomonadota</taxon>
        <taxon>Alphaproteobacteria</taxon>
        <taxon>Emcibacterales</taxon>
        <taxon>Emcibacteraceae</taxon>
        <taxon>Emcibacter</taxon>
    </lineage>
</organism>
<comment type="caution">
    <text evidence="8">The sequence shown here is derived from an EMBL/GenBank/DDBJ whole genome shotgun (WGS) entry which is preliminary data.</text>
</comment>
<dbReference type="AlphaFoldDB" id="A0A501PTV1"/>
<evidence type="ECO:0000256" key="2">
    <source>
        <dbReference type="ARBA" id="ARBA00022723"/>
    </source>
</evidence>
<feature type="domain" description="TauD/TfdA-like" evidence="7">
    <location>
        <begin position="25"/>
        <end position="270"/>
    </location>
</feature>
<reference evidence="9" key="1">
    <citation type="submission" date="2019-06" db="EMBL/GenBank/DDBJ databases">
        <title>The complete genome of Emcibacter congregatus ZYLT.</title>
        <authorList>
            <person name="Zhao Z."/>
        </authorList>
    </citation>
    <scope>NUCLEOTIDE SEQUENCE [LARGE SCALE GENOMIC DNA]</scope>
    <source>
        <strain evidence="9">MCCC 1A06723</strain>
    </source>
</reference>
<evidence type="ECO:0000256" key="5">
    <source>
        <dbReference type="ARBA" id="ARBA00023004"/>
    </source>
</evidence>
<dbReference type="InterPro" id="IPR051178">
    <property type="entry name" value="TfdA_dioxygenase"/>
</dbReference>
<evidence type="ECO:0000313" key="9">
    <source>
        <dbReference type="Proteomes" id="UP000319148"/>
    </source>
</evidence>
<dbReference type="GO" id="GO:0016706">
    <property type="term" value="F:2-oxoglutarate-dependent dioxygenase activity"/>
    <property type="evidence" value="ECO:0007669"/>
    <property type="project" value="UniProtKB-ARBA"/>
</dbReference>
<dbReference type="Proteomes" id="UP000319148">
    <property type="component" value="Unassembled WGS sequence"/>
</dbReference>
<dbReference type="OrthoDB" id="7346227at2"/>
<dbReference type="PANTHER" id="PTHR43779">
    <property type="entry name" value="DIOXYGENASE RV0097-RELATED"/>
    <property type="match status" value="1"/>
</dbReference>
<evidence type="ECO:0000259" key="7">
    <source>
        <dbReference type="Pfam" id="PF02668"/>
    </source>
</evidence>
<keyword evidence="4" id="KW-0560">Oxidoreductase</keyword>
<protein>
    <submittedName>
        <fullName evidence="8">TauD/TfdA family dioxygenase</fullName>
    </submittedName>
</protein>
<dbReference type="Gene3D" id="3.60.130.10">
    <property type="entry name" value="Clavaminate synthase-like"/>
    <property type="match status" value="1"/>
</dbReference>